<proteinExistence type="predicted"/>
<evidence type="ECO:0000313" key="1">
    <source>
        <dbReference type="EMBL" id="KAI4454162.1"/>
    </source>
</evidence>
<dbReference type="EMBL" id="CM043024">
    <property type="protein sequence ID" value="KAI4454162.1"/>
    <property type="molecule type" value="Genomic_DNA"/>
</dbReference>
<accession>A0ACB9SGL4</accession>
<evidence type="ECO:0000313" key="2">
    <source>
        <dbReference type="Proteomes" id="UP001056778"/>
    </source>
</evidence>
<reference evidence="1" key="1">
    <citation type="submission" date="2022-04" db="EMBL/GenBank/DDBJ databases">
        <title>Chromosome-scale genome assembly of Holotrichia oblita Faldermann.</title>
        <authorList>
            <person name="Rongchong L."/>
        </authorList>
    </citation>
    <scope>NUCLEOTIDE SEQUENCE</scope>
    <source>
        <strain evidence="1">81SQS9</strain>
    </source>
</reference>
<comment type="caution">
    <text evidence="1">The sequence shown here is derived from an EMBL/GenBank/DDBJ whole genome shotgun (WGS) entry which is preliminary data.</text>
</comment>
<sequence>MATNYDSAQPINKIKRWSFIKKQRIDVPQPKAFREYNIGMGGVDLHDQFVNAYKIGIRGKKWLWPLLTQMINMATVNAWGLHKLVSEQPVDLLTYERTVTRHYLRCTEKSTFTTTLPKPNVPRSIAHDRIGHYPQRIASPLRCRQCHQRIRWICQKCNIALCVERSYFKGFHEK</sequence>
<keyword evidence="2" id="KW-1185">Reference proteome</keyword>
<name>A0ACB9SGL4_HOLOL</name>
<dbReference type="Proteomes" id="UP001056778">
    <property type="component" value="Chromosome 10"/>
</dbReference>
<protein>
    <submittedName>
        <fullName evidence="1">Transposase is4</fullName>
    </submittedName>
</protein>
<organism evidence="1 2">
    <name type="scientific">Holotrichia oblita</name>
    <name type="common">Chafer beetle</name>
    <dbReference type="NCBI Taxonomy" id="644536"/>
    <lineage>
        <taxon>Eukaryota</taxon>
        <taxon>Metazoa</taxon>
        <taxon>Ecdysozoa</taxon>
        <taxon>Arthropoda</taxon>
        <taxon>Hexapoda</taxon>
        <taxon>Insecta</taxon>
        <taxon>Pterygota</taxon>
        <taxon>Neoptera</taxon>
        <taxon>Endopterygota</taxon>
        <taxon>Coleoptera</taxon>
        <taxon>Polyphaga</taxon>
        <taxon>Scarabaeiformia</taxon>
        <taxon>Scarabaeidae</taxon>
        <taxon>Melolonthinae</taxon>
        <taxon>Holotrichia</taxon>
    </lineage>
</organism>
<gene>
    <name evidence="1" type="ORF">MML48_10g00000218</name>
</gene>